<comment type="caution">
    <text evidence="2">The sequence shown here is derived from an EMBL/GenBank/DDBJ whole genome shotgun (WGS) entry which is preliminary data.</text>
</comment>
<evidence type="ECO:0000313" key="3">
    <source>
        <dbReference type="Proteomes" id="UP001596432"/>
    </source>
</evidence>
<name>A0ABD5Y5K9_9EURY</name>
<proteinExistence type="predicted"/>
<feature type="transmembrane region" description="Helical" evidence="1">
    <location>
        <begin position="47"/>
        <end position="72"/>
    </location>
</feature>
<evidence type="ECO:0000313" key="2">
    <source>
        <dbReference type="EMBL" id="MFC7141178.1"/>
    </source>
</evidence>
<evidence type="ECO:0008006" key="4">
    <source>
        <dbReference type="Google" id="ProtNLM"/>
    </source>
</evidence>
<dbReference type="GeneID" id="78821487"/>
<keyword evidence="1" id="KW-0812">Transmembrane</keyword>
<protein>
    <recommendedName>
        <fullName evidence="4">DUF3784 domain-containing protein</fullName>
    </recommendedName>
</protein>
<organism evidence="2 3">
    <name type="scientific">Halosimplex aquaticum</name>
    <dbReference type="NCBI Taxonomy" id="3026162"/>
    <lineage>
        <taxon>Archaea</taxon>
        <taxon>Methanobacteriati</taxon>
        <taxon>Methanobacteriota</taxon>
        <taxon>Stenosarchaea group</taxon>
        <taxon>Halobacteria</taxon>
        <taxon>Halobacteriales</taxon>
        <taxon>Haloarculaceae</taxon>
        <taxon>Halosimplex</taxon>
    </lineage>
</organism>
<dbReference type="Proteomes" id="UP001596432">
    <property type="component" value="Unassembled WGS sequence"/>
</dbReference>
<feature type="transmembrane region" description="Helical" evidence="1">
    <location>
        <begin position="12"/>
        <end position="35"/>
    </location>
</feature>
<gene>
    <name evidence="2" type="ORF">ACFQMA_15240</name>
</gene>
<reference evidence="2 3" key="1">
    <citation type="journal article" date="2019" name="Int. J. Syst. Evol. Microbiol.">
        <title>The Global Catalogue of Microorganisms (GCM) 10K type strain sequencing project: providing services to taxonomists for standard genome sequencing and annotation.</title>
        <authorList>
            <consortium name="The Broad Institute Genomics Platform"/>
            <consortium name="The Broad Institute Genome Sequencing Center for Infectious Disease"/>
            <person name="Wu L."/>
            <person name="Ma J."/>
        </authorList>
    </citation>
    <scope>NUCLEOTIDE SEQUENCE [LARGE SCALE GENOMIC DNA]</scope>
    <source>
        <strain evidence="2 3">XZYJT29</strain>
    </source>
</reference>
<evidence type="ECO:0000256" key="1">
    <source>
        <dbReference type="SAM" id="Phobius"/>
    </source>
</evidence>
<feature type="transmembrane region" description="Helical" evidence="1">
    <location>
        <begin position="78"/>
        <end position="96"/>
    </location>
</feature>
<sequence length="112" mass="11198">MTPALSNGAVSIATGVALVVVGYLVRFHGWTFLIAGFDRTSAADPDAVGDVVGSAVIRVGVAVGVVGGLTVAGHGSDVLDLALTAAVVLVVARTLYRVNVVLPRQSTEANGA</sequence>
<dbReference type="RefSeq" id="WP_274322266.1">
    <property type="nucleotide sequence ID" value="NZ_CP118158.1"/>
</dbReference>
<accession>A0ABD5Y5K9</accession>
<keyword evidence="1" id="KW-0472">Membrane</keyword>
<keyword evidence="3" id="KW-1185">Reference proteome</keyword>
<dbReference type="AlphaFoldDB" id="A0ABD5Y5K9"/>
<dbReference type="EMBL" id="JBHTAS010000001">
    <property type="protein sequence ID" value="MFC7141178.1"/>
    <property type="molecule type" value="Genomic_DNA"/>
</dbReference>
<keyword evidence="1" id="KW-1133">Transmembrane helix</keyword>